<feature type="compositionally biased region" description="Basic and acidic residues" evidence="3">
    <location>
        <begin position="385"/>
        <end position="404"/>
    </location>
</feature>
<keyword evidence="6" id="KW-1185">Reference proteome</keyword>
<feature type="compositionally biased region" description="Acidic residues" evidence="3">
    <location>
        <begin position="347"/>
        <end position="358"/>
    </location>
</feature>
<evidence type="ECO:0000259" key="4">
    <source>
        <dbReference type="PROSITE" id="PS50222"/>
    </source>
</evidence>
<keyword evidence="2" id="KW-0206">Cytoskeleton</keyword>
<sequence>MGKSLRSFARATTVVQGACAGFAAEKKMSATEDDTELRDLLIQTLENNGVLNKLKAEMRAAVFLAMDEQDKVENKTPLVNENLKKCLNTQDGRLVTSLIIDFLQVFHLDFTLAVFQPEINSLNGLDSREQVSRELGITEADMNRNTPLLLELVKRGRHREKTSIFSEELSPRQLADTQKKFDNYDKDRTGGICKEDLKALFGDVFPNFNKNMLERFVTDELRAGDKASSKSSDFQEFLGLYKRFFNQCQSVITHDTSDVIHNPSQFVEEKMSPSPASKIPRFKGHKHSAQEEEKADTKGEEISHSDTSLNFGSLKGKGQGHVMSRYSEASGDNGNAPVASLKKGLQVEEEADEGDSFFDDPLPKPQKTYGCSVPLTKSNSGASLSDKRNSQKDSFVHSLREESLSGRSFSPIRRGTSLNDLSALGSDTKGDGDQLFSDYDNKLSCSGNRRAADLGRGAGSSSLASQRSVAGVGSHSGEAHHRDLSGTSNSKDKGFKDFKTMNDKTGSSVQDDDVDYDDDFNSHRSDISKSEVSIGEEIEEVSIEGPDNSDKVCVKVRATGIQPTGLCSDSEQQWSPLVV</sequence>
<feature type="compositionally biased region" description="Low complexity" evidence="3">
    <location>
        <begin position="459"/>
        <end position="471"/>
    </location>
</feature>
<evidence type="ECO:0000256" key="3">
    <source>
        <dbReference type="SAM" id="MobiDB-lite"/>
    </source>
</evidence>
<dbReference type="PROSITE" id="PS50222">
    <property type="entry name" value="EF_HAND_2"/>
    <property type="match status" value="1"/>
</dbReference>
<feature type="compositionally biased region" description="Basic and acidic residues" evidence="3">
    <location>
        <begin position="288"/>
        <end position="304"/>
    </location>
</feature>
<proteinExistence type="predicted"/>
<dbReference type="Gene3D" id="1.10.238.10">
    <property type="entry name" value="EF-hand"/>
    <property type="match status" value="1"/>
</dbReference>
<feature type="region of interest" description="Disordered" evidence="3">
    <location>
        <begin position="266"/>
        <end position="525"/>
    </location>
</feature>
<evidence type="ECO:0000256" key="2">
    <source>
        <dbReference type="ARBA" id="ARBA00023212"/>
    </source>
</evidence>
<dbReference type="InterPro" id="IPR002048">
    <property type="entry name" value="EF_hand_dom"/>
</dbReference>
<dbReference type="EMBL" id="JAGTTL010000031">
    <property type="protein sequence ID" value="KAK6297686.1"/>
    <property type="molecule type" value="Genomic_DNA"/>
</dbReference>
<dbReference type="Proteomes" id="UP001356427">
    <property type="component" value="Unassembled WGS sequence"/>
</dbReference>
<dbReference type="PANTHER" id="PTHR15431">
    <property type="entry name" value="FGFR1 ONCOGENE PARTNER/LISH DOMAIN-CONTAINING PROTEIN"/>
    <property type="match status" value="1"/>
</dbReference>
<dbReference type="InterPro" id="IPR011992">
    <property type="entry name" value="EF-hand-dom_pair"/>
</dbReference>
<dbReference type="AlphaFoldDB" id="A0AAN8L2W4"/>
<evidence type="ECO:0000313" key="6">
    <source>
        <dbReference type="Proteomes" id="UP001356427"/>
    </source>
</evidence>
<dbReference type="GO" id="GO:0005813">
    <property type="term" value="C:centrosome"/>
    <property type="evidence" value="ECO:0007669"/>
    <property type="project" value="TreeGrafter"/>
</dbReference>
<dbReference type="GO" id="GO:0005509">
    <property type="term" value="F:calcium ion binding"/>
    <property type="evidence" value="ECO:0007669"/>
    <property type="project" value="InterPro"/>
</dbReference>
<feature type="compositionally biased region" description="Basic and acidic residues" evidence="3">
    <location>
        <begin position="477"/>
        <end position="502"/>
    </location>
</feature>
<organism evidence="5 6">
    <name type="scientific">Coregonus suidteri</name>
    <dbReference type="NCBI Taxonomy" id="861788"/>
    <lineage>
        <taxon>Eukaryota</taxon>
        <taxon>Metazoa</taxon>
        <taxon>Chordata</taxon>
        <taxon>Craniata</taxon>
        <taxon>Vertebrata</taxon>
        <taxon>Euteleostomi</taxon>
        <taxon>Actinopterygii</taxon>
        <taxon>Neopterygii</taxon>
        <taxon>Teleostei</taxon>
        <taxon>Protacanthopterygii</taxon>
        <taxon>Salmoniformes</taxon>
        <taxon>Salmonidae</taxon>
        <taxon>Coregoninae</taxon>
        <taxon>Coregonus</taxon>
    </lineage>
</organism>
<dbReference type="InterPro" id="IPR018993">
    <property type="entry name" value="FOP_dimerisation-dom_N"/>
</dbReference>
<feature type="compositionally biased region" description="Acidic residues" evidence="3">
    <location>
        <begin position="510"/>
        <end position="519"/>
    </location>
</feature>
<gene>
    <name evidence="5" type="ORF">J4Q44_G00322690</name>
</gene>
<accession>A0AAN8L2W4</accession>
<dbReference type="Gene3D" id="1.20.960.40">
    <property type="match status" value="1"/>
</dbReference>
<dbReference type="SUPFAM" id="SSF47473">
    <property type="entry name" value="EF-hand"/>
    <property type="match status" value="1"/>
</dbReference>
<evidence type="ECO:0000313" key="5">
    <source>
        <dbReference type="EMBL" id="KAK6297686.1"/>
    </source>
</evidence>
<comment type="caution">
    <text evidence="5">The sequence shown here is derived from an EMBL/GenBank/DDBJ whole genome shotgun (WGS) entry which is preliminary data.</text>
</comment>
<feature type="domain" description="EF-hand" evidence="4">
    <location>
        <begin position="172"/>
        <end position="207"/>
    </location>
</feature>
<keyword evidence="1" id="KW-0963">Cytoplasm</keyword>
<dbReference type="GO" id="GO:0034453">
    <property type="term" value="P:microtubule anchoring"/>
    <property type="evidence" value="ECO:0007669"/>
    <property type="project" value="InterPro"/>
</dbReference>
<protein>
    <recommendedName>
        <fullName evidence="4">EF-hand domain-containing protein</fullName>
    </recommendedName>
</protein>
<reference evidence="5 6" key="1">
    <citation type="submission" date="2021-04" db="EMBL/GenBank/DDBJ databases">
        <authorList>
            <person name="De Guttry C."/>
            <person name="Zahm M."/>
            <person name="Klopp C."/>
            <person name="Cabau C."/>
            <person name="Louis A."/>
            <person name="Berthelot C."/>
            <person name="Parey E."/>
            <person name="Roest Crollius H."/>
            <person name="Montfort J."/>
            <person name="Robinson-Rechavi M."/>
            <person name="Bucao C."/>
            <person name="Bouchez O."/>
            <person name="Gislard M."/>
            <person name="Lluch J."/>
            <person name="Milhes M."/>
            <person name="Lampietro C."/>
            <person name="Lopez Roques C."/>
            <person name="Donnadieu C."/>
            <person name="Braasch I."/>
            <person name="Desvignes T."/>
            <person name="Postlethwait J."/>
            <person name="Bobe J."/>
            <person name="Wedekind C."/>
            <person name="Guiguen Y."/>
        </authorList>
    </citation>
    <scope>NUCLEOTIDE SEQUENCE [LARGE SCALE GENOMIC DNA]</scope>
    <source>
        <strain evidence="5">Cs_M1</strain>
        <tissue evidence="5">Blood</tissue>
    </source>
</reference>
<dbReference type="Pfam" id="PF09398">
    <property type="entry name" value="FOP_dimer"/>
    <property type="match status" value="1"/>
</dbReference>
<evidence type="ECO:0000256" key="1">
    <source>
        <dbReference type="ARBA" id="ARBA00022490"/>
    </source>
</evidence>
<dbReference type="PANTHER" id="PTHR15431:SF9">
    <property type="entry name" value="CENTROSOMAL PROTEIN 43"/>
    <property type="match status" value="1"/>
</dbReference>
<name>A0AAN8L2W4_9TELE</name>